<keyword evidence="4" id="KW-0201">Cytochrome c-type biogenesis</keyword>
<feature type="transmembrane region" description="Helical" evidence="8">
    <location>
        <begin position="458"/>
        <end position="480"/>
    </location>
</feature>
<reference evidence="10 11" key="1">
    <citation type="submission" date="2019-08" db="EMBL/GenBank/DDBJ databases">
        <authorList>
            <person name="Guy L."/>
        </authorList>
    </citation>
    <scope>NUCLEOTIDE SEQUENCE [LARGE SCALE GENOMIC DNA]</scope>
    <source>
        <strain evidence="10 11">SGT-108</strain>
    </source>
</reference>
<feature type="transmembrane region" description="Helical" evidence="8">
    <location>
        <begin position="398"/>
        <end position="419"/>
    </location>
</feature>
<dbReference type="GO" id="GO:0005886">
    <property type="term" value="C:plasma membrane"/>
    <property type="evidence" value="ECO:0007669"/>
    <property type="project" value="UniProtKB-SubCell"/>
</dbReference>
<dbReference type="Gene3D" id="3.40.30.10">
    <property type="entry name" value="Glutaredoxin"/>
    <property type="match status" value="1"/>
</dbReference>
<feature type="transmembrane region" description="Helical" evidence="8">
    <location>
        <begin position="206"/>
        <end position="236"/>
    </location>
</feature>
<dbReference type="InterPro" id="IPR017937">
    <property type="entry name" value="Thioredoxin_CS"/>
</dbReference>
<evidence type="ECO:0000256" key="7">
    <source>
        <dbReference type="ARBA" id="ARBA00023284"/>
    </source>
</evidence>
<protein>
    <submittedName>
        <fullName evidence="10">Thiol:disulfide interchange protein DsbD</fullName>
    </submittedName>
</protein>
<evidence type="ECO:0000256" key="2">
    <source>
        <dbReference type="ARBA" id="ARBA00022475"/>
    </source>
</evidence>
<feature type="transmembrane region" description="Helical" evidence="8">
    <location>
        <begin position="325"/>
        <end position="358"/>
    </location>
</feature>
<dbReference type="EMBL" id="LR699119">
    <property type="protein sequence ID" value="VVC75083.1"/>
    <property type="molecule type" value="Genomic_DNA"/>
</dbReference>
<dbReference type="NCBIfam" id="NF001419">
    <property type="entry name" value="PRK00293.1"/>
    <property type="match status" value="1"/>
</dbReference>
<dbReference type="AlphaFoldDB" id="A0A5E4PF74"/>
<name>A0A5E4PF74_9COXI</name>
<sequence>MNSAGRTTFRATVNERWIMQYSKAELAKQCLFIIVLAVSWLVAGPAFSATKTPLPADKAFVLTVSVEQSNLLNIKWHIAPQYYLYRQRMHFTFDPKLIADIRLPQGEVKQDPKHGQYEVYSGDVNIPVALQTSAKTIQLTVDYQGCSLEGFCYPPSQKTLTLDLSGQSGMAGGAAQTLQPPQSSFQSLLTDQNGVRTLLASKQMGVMLLIFAGLGLLLAFTPCVLPMIPILTSIIVGHKQPVSTGKAFMLSVSYVMGSSITYAFAGMAAALMGGSLQAWMQQPLIIILVSALFVLLAFSLFGFYDLRLPRELQNRITSVSRKQEGGTYVGVFIMGMVSTLIVSPCVTAPLVGVLMYIAETGNMALGGGALFAMGLGMGIPLVVIGVTAGKWLPRRGPWMYAVQRFFGLLMIGMAVWLLSRVSSPAVILKFISVMLLAAAVYLGVYLPRFEGSKRMKRGFGLASGIAGVLLFTVVSLPAVMTHLSPARQSTLATNSFTIVHDLADLNQQLAKAQAAHRPVLLDFYADWCESCVVMDKTVFSEPGVMKNLSRFILLRADLSANNAADEAMLKNYDVIAPPTVLFFNNQGQEVNSHRIVGELTANEFMTRINTFITASCDKNVAC</sequence>
<dbReference type="InterPro" id="IPR003834">
    <property type="entry name" value="Cyt_c_assmbl_TM_dom"/>
</dbReference>
<feature type="transmembrane region" description="Helical" evidence="8">
    <location>
        <begin position="248"/>
        <end position="272"/>
    </location>
</feature>
<dbReference type="PANTHER" id="PTHR32234:SF0">
    <property type="entry name" value="THIOL:DISULFIDE INTERCHANGE PROTEIN DSBD"/>
    <property type="match status" value="1"/>
</dbReference>
<evidence type="ECO:0000259" key="9">
    <source>
        <dbReference type="PROSITE" id="PS51352"/>
    </source>
</evidence>
<proteinExistence type="predicted"/>
<evidence type="ECO:0000256" key="3">
    <source>
        <dbReference type="ARBA" id="ARBA00022692"/>
    </source>
</evidence>
<dbReference type="PROSITE" id="PS51352">
    <property type="entry name" value="THIOREDOXIN_2"/>
    <property type="match status" value="1"/>
</dbReference>
<keyword evidence="5 8" id="KW-1133">Transmembrane helix</keyword>
<dbReference type="Gene3D" id="2.60.40.1250">
    <property type="entry name" value="Thiol:disulfide interchange protein DsbD, N-terminal domain"/>
    <property type="match status" value="1"/>
</dbReference>
<dbReference type="PANTHER" id="PTHR32234">
    <property type="entry name" value="THIOL:DISULFIDE INTERCHANGE PROTEIN DSBD"/>
    <property type="match status" value="1"/>
</dbReference>
<evidence type="ECO:0000313" key="11">
    <source>
        <dbReference type="Proteomes" id="UP000324194"/>
    </source>
</evidence>
<evidence type="ECO:0000256" key="4">
    <source>
        <dbReference type="ARBA" id="ARBA00022748"/>
    </source>
</evidence>
<comment type="subcellular location">
    <subcellularLocation>
        <location evidence="1">Cell membrane</location>
        <topology evidence="1">Multi-pass membrane protein</topology>
    </subcellularLocation>
</comment>
<dbReference type="InterPro" id="IPR028250">
    <property type="entry name" value="DsbDN"/>
</dbReference>
<dbReference type="GO" id="GO:0015035">
    <property type="term" value="F:protein-disulfide reductase activity"/>
    <property type="evidence" value="ECO:0007669"/>
    <property type="project" value="TreeGrafter"/>
</dbReference>
<dbReference type="SUPFAM" id="SSF74863">
    <property type="entry name" value="Thiol:disulfide interchange protein DsbD, N-terminal domain (DsbD-alpha)"/>
    <property type="match status" value="1"/>
</dbReference>
<keyword evidence="3 8" id="KW-0812">Transmembrane</keyword>
<dbReference type="InterPro" id="IPR013766">
    <property type="entry name" value="Thioredoxin_domain"/>
</dbReference>
<feature type="transmembrane region" description="Helical" evidence="8">
    <location>
        <begin position="364"/>
        <end position="386"/>
    </location>
</feature>
<evidence type="ECO:0000256" key="8">
    <source>
        <dbReference type="SAM" id="Phobius"/>
    </source>
</evidence>
<accession>A0A5E4PF74</accession>
<keyword evidence="11" id="KW-1185">Reference proteome</keyword>
<dbReference type="Pfam" id="PF13899">
    <property type="entry name" value="Thioredoxin_7"/>
    <property type="match status" value="1"/>
</dbReference>
<dbReference type="Proteomes" id="UP000324194">
    <property type="component" value="Chromosome 1"/>
</dbReference>
<dbReference type="CDD" id="cd02953">
    <property type="entry name" value="DsbDgamma"/>
    <property type="match status" value="1"/>
</dbReference>
<feature type="transmembrane region" description="Helical" evidence="8">
    <location>
        <begin position="425"/>
        <end position="446"/>
    </location>
</feature>
<organism evidence="10 11">
    <name type="scientific">Aquicella siphonis</name>
    <dbReference type="NCBI Taxonomy" id="254247"/>
    <lineage>
        <taxon>Bacteria</taxon>
        <taxon>Pseudomonadati</taxon>
        <taxon>Pseudomonadota</taxon>
        <taxon>Gammaproteobacteria</taxon>
        <taxon>Legionellales</taxon>
        <taxon>Coxiellaceae</taxon>
        <taxon>Aquicella</taxon>
    </lineage>
</organism>
<evidence type="ECO:0000256" key="6">
    <source>
        <dbReference type="ARBA" id="ARBA00023136"/>
    </source>
</evidence>
<dbReference type="GO" id="GO:0045454">
    <property type="term" value="P:cell redox homeostasis"/>
    <property type="evidence" value="ECO:0007669"/>
    <property type="project" value="TreeGrafter"/>
</dbReference>
<keyword evidence="2" id="KW-1003">Cell membrane</keyword>
<dbReference type="InterPro" id="IPR036929">
    <property type="entry name" value="DsbDN_sf"/>
</dbReference>
<evidence type="ECO:0000313" key="10">
    <source>
        <dbReference type="EMBL" id="VVC75083.1"/>
    </source>
</evidence>
<keyword evidence="6 8" id="KW-0472">Membrane</keyword>
<dbReference type="GO" id="GO:0017004">
    <property type="term" value="P:cytochrome complex assembly"/>
    <property type="evidence" value="ECO:0007669"/>
    <property type="project" value="UniProtKB-KW"/>
</dbReference>
<dbReference type="PROSITE" id="PS00194">
    <property type="entry name" value="THIOREDOXIN_1"/>
    <property type="match status" value="1"/>
</dbReference>
<feature type="transmembrane region" description="Helical" evidence="8">
    <location>
        <begin position="284"/>
        <end position="304"/>
    </location>
</feature>
<feature type="domain" description="Thioredoxin" evidence="9">
    <location>
        <begin position="480"/>
        <end position="613"/>
    </location>
</feature>
<evidence type="ECO:0000256" key="1">
    <source>
        <dbReference type="ARBA" id="ARBA00004651"/>
    </source>
</evidence>
<dbReference type="InterPro" id="IPR036249">
    <property type="entry name" value="Thioredoxin-like_sf"/>
</dbReference>
<keyword evidence="7" id="KW-0676">Redox-active center</keyword>
<dbReference type="KEGG" id="asip:AQUSIP_03590"/>
<dbReference type="InterPro" id="IPR035671">
    <property type="entry name" value="DsbD_gamma"/>
</dbReference>
<gene>
    <name evidence="10" type="primary">dsbD_1</name>
    <name evidence="10" type="ORF">AQUSIP_03590</name>
</gene>
<dbReference type="Pfam" id="PF02683">
    <property type="entry name" value="DsbD_TM"/>
    <property type="match status" value="1"/>
</dbReference>
<evidence type="ECO:0000256" key="5">
    <source>
        <dbReference type="ARBA" id="ARBA00022989"/>
    </source>
</evidence>
<dbReference type="Pfam" id="PF11412">
    <property type="entry name" value="DsbD_N"/>
    <property type="match status" value="1"/>
</dbReference>
<dbReference type="SUPFAM" id="SSF52833">
    <property type="entry name" value="Thioredoxin-like"/>
    <property type="match status" value="1"/>
</dbReference>